<dbReference type="GO" id="GO:0006617">
    <property type="term" value="P:SRP-dependent cotranslational protein targeting to membrane, signal sequence recognition"/>
    <property type="evidence" value="ECO:0007669"/>
    <property type="project" value="TreeGrafter"/>
</dbReference>
<proteinExistence type="inferred from homology"/>
<dbReference type="Pfam" id="PF01922">
    <property type="entry name" value="SRP19"/>
    <property type="match status" value="1"/>
</dbReference>
<dbReference type="Proteomes" id="UP000614601">
    <property type="component" value="Unassembled WGS sequence"/>
</dbReference>
<dbReference type="EMBL" id="CAJFCW020000001">
    <property type="protein sequence ID" value="CAG9078975.1"/>
    <property type="molecule type" value="Genomic_DNA"/>
</dbReference>
<evidence type="ECO:0000313" key="9">
    <source>
        <dbReference type="Proteomes" id="UP000614601"/>
    </source>
</evidence>
<dbReference type="Proteomes" id="UP000783686">
    <property type="component" value="Unassembled WGS sequence"/>
</dbReference>
<evidence type="ECO:0008006" key="10">
    <source>
        <dbReference type="Google" id="ProtNLM"/>
    </source>
</evidence>
<protein>
    <recommendedName>
        <fullName evidence="10">Signal recognition particle 19 kDa protein</fullName>
    </recommendedName>
</protein>
<dbReference type="GO" id="GO:0008312">
    <property type="term" value="F:7S RNA binding"/>
    <property type="evidence" value="ECO:0007669"/>
    <property type="project" value="InterPro"/>
</dbReference>
<dbReference type="EMBL" id="CAJFDH010000001">
    <property type="protein sequence ID" value="CAD5205739.1"/>
    <property type="molecule type" value="Genomic_DNA"/>
</dbReference>
<dbReference type="PANTHER" id="PTHR17453:SF0">
    <property type="entry name" value="SIGNAL RECOGNITION PARTICLE 19 KDA PROTEIN"/>
    <property type="match status" value="1"/>
</dbReference>
<evidence type="ECO:0000256" key="5">
    <source>
        <dbReference type="ARBA" id="ARBA00023274"/>
    </source>
</evidence>
<reference evidence="8" key="1">
    <citation type="submission" date="2020-09" db="EMBL/GenBank/DDBJ databases">
        <authorList>
            <person name="Kikuchi T."/>
        </authorList>
    </citation>
    <scope>NUCLEOTIDE SEQUENCE</scope>
    <source>
        <strain evidence="8">SH1</strain>
    </source>
</reference>
<dbReference type="InterPro" id="IPR002778">
    <property type="entry name" value="Signal_recog_particle_SRP19"/>
</dbReference>
<feature type="region of interest" description="Disordered" evidence="7">
    <location>
        <begin position="115"/>
        <end position="139"/>
    </location>
</feature>
<comment type="caution">
    <text evidence="8">The sequence shown here is derived from an EMBL/GenBank/DDBJ whole genome shotgun (WGS) entry which is preliminary data.</text>
</comment>
<organism evidence="8 9">
    <name type="scientific">Bursaphelenchus okinawaensis</name>
    <dbReference type="NCBI Taxonomy" id="465554"/>
    <lineage>
        <taxon>Eukaryota</taxon>
        <taxon>Metazoa</taxon>
        <taxon>Ecdysozoa</taxon>
        <taxon>Nematoda</taxon>
        <taxon>Chromadorea</taxon>
        <taxon>Rhabditida</taxon>
        <taxon>Tylenchina</taxon>
        <taxon>Tylenchomorpha</taxon>
        <taxon>Aphelenchoidea</taxon>
        <taxon>Aphelenchoididae</taxon>
        <taxon>Bursaphelenchus</taxon>
    </lineage>
</organism>
<dbReference type="OrthoDB" id="2190947at2759"/>
<evidence type="ECO:0000256" key="4">
    <source>
        <dbReference type="ARBA" id="ARBA00023135"/>
    </source>
</evidence>
<evidence type="ECO:0000313" key="8">
    <source>
        <dbReference type="EMBL" id="CAD5205739.1"/>
    </source>
</evidence>
<keyword evidence="9" id="KW-1185">Reference proteome</keyword>
<dbReference type="GO" id="GO:0005786">
    <property type="term" value="C:signal recognition particle, endoplasmic reticulum targeting"/>
    <property type="evidence" value="ECO:0007669"/>
    <property type="project" value="UniProtKB-KW"/>
</dbReference>
<dbReference type="PANTHER" id="PTHR17453">
    <property type="entry name" value="SIGNAL RECOGNITION PARTICLE 19 KD PROTEIN"/>
    <property type="match status" value="1"/>
</dbReference>
<comment type="function">
    <text evidence="6">Component of the signal recognition particle (SRP) complex, a ribonucleoprotein complex that mediates the cotranslational targeting of secretory and membrane proteins to the endoplasmic reticulum (ER). Binds directly to 7SL RNA. Mediates binding of SRP54 to the SRP complex.</text>
</comment>
<name>A0A811JRG9_9BILA</name>
<dbReference type="InterPro" id="IPR036521">
    <property type="entry name" value="SRP19-like_sf"/>
</dbReference>
<keyword evidence="5" id="KW-0687">Ribonucleoprotein</keyword>
<gene>
    <name evidence="8" type="ORF">BOKJ2_LOCUS423</name>
</gene>
<dbReference type="Gene3D" id="3.30.56.30">
    <property type="entry name" value="Signal recognition particle, SRP19-like subunit"/>
    <property type="match status" value="1"/>
</dbReference>
<keyword evidence="3" id="KW-0963">Cytoplasm</keyword>
<sequence>MAANAKHSEVSRWICIYPLYINSEKKLENGRRIPKDKAVKNPTAQEIYDVLVHHGLKCEIQPKVMHPREPDREPGFVGRVKVQLRNDDGSFVNEKFKNRKSLLFLAAEFIPKLKSRQDGPSASSTQAGNAAKSKKNKKR</sequence>
<accession>A0A811JRG9</accession>
<keyword evidence="4" id="KW-0733">Signal recognition particle</keyword>
<evidence type="ECO:0000256" key="1">
    <source>
        <dbReference type="ARBA" id="ARBA00004496"/>
    </source>
</evidence>
<feature type="compositionally biased region" description="Polar residues" evidence="7">
    <location>
        <begin position="118"/>
        <end position="128"/>
    </location>
</feature>
<evidence type="ECO:0000256" key="3">
    <source>
        <dbReference type="ARBA" id="ARBA00022490"/>
    </source>
</evidence>
<evidence type="ECO:0000256" key="6">
    <source>
        <dbReference type="ARBA" id="ARBA00045518"/>
    </source>
</evidence>
<evidence type="ECO:0000256" key="7">
    <source>
        <dbReference type="SAM" id="MobiDB-lite"/>
    </source>
</evidence>
<comment type="similarity">
    <text evidence="2">Belongs to the SRP19 family.</text>
</comment>
<dbReference type="AlphaFoldDB" id="A0A811JRG9"/>
<evidence type="ECO:0000256" key="2">
    <source>
        <dbReference type="ARBA" id="ARBA00008910"/>
    </source>
</evidence>
<comment type="subcellular location">
    <subcellularLocation>
        <location evidence="1">Cytoplasm</location>
    </subcellularLocation>
</comment>
<dbReference type="SUPFAM" id="SSF69695">
    <property type="entry name" value="SRP19"/>
    <property type="match status" value="1"/>
</dbReference>